<gene>
    <name evidence="1" type="ORF">SAMN06297280_3511</name>
</gene>
<keyword evidence="2" id="KW-1185">Reference proteome</keyword>
<reference evidence="2" key="1">
    <citation type="submission" date="2017-09" db="EMBL/GenBank/DDBJ databases">
        <authorList>
            <person name="Varghese N."/>
            <person name="Submissions S."/>
        </authorList>
    </citation>
    <scope>NUCLEOTIDE SEQUENCE [LARGE SCALE GENOMIC DNA]</scope>
    <source>
        <strain evidence="2">CGMCC 1.12461</strain>
    </source>
</reference>
<dbReference type="Proteomes" id="UP000219353">
    <property type="component" value="Unassembled WGS sequence"/>
</dbReference>
<protein>
    <submittedName>
        <fullName evidence="1">DNA phosphorothioation-dependent restriction protein DptF</fullName>
    </submittedName>
</protein>
<name>A0A285JF44_9GAMM</name>
<dbReference type="InterPro" id="IPR017647">
    <property type="entry name" value="Dnd_assoc_3"/>
</dbReference>
<organism evidence="1 2">
    <name type="scientific">Arsukibacterium tuosuense</name>
    <dbReference type="NCBI Taxonomy" id="1323745"/>
    <lineage>
        <taxon>Bacteria</taxon>
        <taxon>Pseudomonadati</taxon>
        <taxon>Pseudomonadota</taxon>
        <taxon>Gammaproteobacteria</taxon>
        <taxon>Chromatiales</taxon>
        <taxon>Chromatiaceae</taxon>
        <taxon>Arsukibacterium</taxon>
    </lineage>
</organism>
<dbReference type="EMBL" id="OBEB01000008">
    <property type="protein sequence ID" value="SNY58894.1"/>
    <property type="molecule type" value="Genomic_DNA"/>
</dbReference>
<dbReference type="OrthoDB" id="257964at2"/>
<proteinExistence type="predicted"/>
<dbReference type="AlphaFoldDB" id="A0A285JF44"/>
<accession>A0A285JF44</accession>
<sequence>MRLREVLGVLSKSSPYAVKTERELALANSLDAVKNYLYVATDIEADFHNHLKSISYGDKKIVFLCGSSGDGKSEILTRYSKQYQHKAHFHLDATHSFSPKETAIERLDQVFADYESGSKALVVGINTGMLGNYSEEGANDKIKQAIKGFLQKRPLNNEFVFLDFEQYPKFKLETHRYSSKFTEQLLKRITAQDDNIIRQYFDKERSLPEAERDSVLCQNYELLSIPSVQRIVVESLFKARLMKDQFLTARALLDFVYHLFSGDNYLSENLFTCSESEIVAKIADFDPALLRTKLIDQFVLSHKLNIEEPEFEEFKPVLRTKGFDLRKLRSPESIIRLFYLLQYEDIGNNYHHRFKADFNDSLLDKYATIWRLHNTPDQAEAKQELKQFYREVLLTAISKYNNRNAPQLGKDELLLTTRGGFHIAAQVDVKQDNTAIKLEAAAESEHVGYFHACLKVDEQPLQKMAVNINLLGLLYRICEGYQPNKHDKNAVVLLDELVEELHDIASKAKTLYILRGSSRYRLYNAEGNGSELEVSGG</sequence>
<evidence type="ECO:0000313" key="1">
    <source>
        <dbReference type="EMBL" id="SNY58894.1"/>
    </source>
</evidence>
<dbReference type="NCBIfam" id="TIGR03238">
    <property type="entry name" value="dnd_assoc_3"/>
    <property type="match status" value="1"/>
</dbReference>
<dbReference type="RefSeq" id="WP_097112686.1">
    <property type="nucleotide sequence ID" value="NZ_OBEB01000008.1"/>
</dbReference>
<evidence type="ECO:0000313" key="2">
    <source>
        <dbReference type="Proteomes" id="UP000219353"/>
    </source>
</evidence>